<dbReference type="EMBL" id="DSYK01000664">
    <property type="protein sequence ID" value="HGS22845.1"/>
    <property type="molecule type" value="Genomic_DNA"/>
</dbReference>
<dbReference type="InterPro" id="IPR005240">
    <property type="entry name" value="DUF389"/>
</dbReference>
<evidence type="ECO:0000259" key="3">
    <source>
        <dbReference type="Pfam" id="PF08239"/>
    </source>
</evidence>
<dbReference type="Gene3D" id="2.30.30.40">
    <property type="entry name" value="SH3 Domains"/>
    <property type="match status" value="1"/>
</dbReference>
<accession>A0A7C4PNL5</accession>
<feature type="transmembrane region" description="Helical" evidence="2">
    <location>
        <begin position="53"/>
        <end position="70"/>
    </location>
</feature>
<feature type="transmembrane region" description="Helical" evidence="2">
    <location>
        <begin position="235"/>
        <end position="257"/>
    </location>
</feature>
<feature type="transmembrane region" description="Helical" evidence="2">
    <location>
        <begin position="76"/>
        <end position="101"/>
    </location>
</feature>
<dbReference type="AlphaFoldDB" id="A0A7C4PNL5"/>
<reference evidence="4" key="1">
    <citation type="journal article" date="2020" name="mSystems">
        <title>Genome- and Community-Level Interaction Insights into Carbon Utilization and Element Cycling Functions of Hydrothermarchaeota in Hydrothermal Sediment.</title>
        <authorList>
            <person name="Zhou Z."/>
            <person name="Liu Y."/>
            <person name="Xu W."/>
            <person name="Pan J."/>
            <person name="Luo Z.H."/>
            <person name="Li M."/>
        </authorList>
    </citation>
    <scope>NUCLEOTIDE SEQUENCE [LARGE SCALE GENOMIC DNA]</scope>
    <source>
        <strain evidence="4">SpSt-573</strain>
    </source>
</reference>
<dbReference type="Pfam" id="PF08239">
    <property type="entry name" value="SH3_3"/>
    <property type="match status" value="1"/>
</dbReference>
<feature type="region of interest" description="Disordered" evidence="1">
    <location>
        <begin position="271"/>
        <end position="311"/>
    </location>
</feature>
<evidence type="ECO:0000313" key="4">
    <source>
        <dbReference type="EMBL" id="HGS22845.1"/>
    </source>
</evidence>
<keyword evidence="2" id="KW-1133">Transmembrane helix</keyword>
<feature type="transmembrane region" description="Helical" evidence="2">
    <location>
        <begin position="108"/>
        <end position="127"/>
    </location>
</feature>
<feature type="transmembrane region" description="Helical" evidence="2">
    <location>
        <begin position="147"/>
        <end position="165"/>
    </location>
</feature>
<feature type="transmembrane region" description="Helical" evidence="2">
    <location>
        <begin position="174"/>
        <end position="195"/>
    </location>
</feature>
<evidence type="ECO:0000256" key="1">
    <source>
        <dbReference type="SAM" id="MobiDB-lite"/>
    </source>
</evidence>
<dbReference type="InterPro" id="IPR003646">
    <property type="entry name" value="SH3-like_bac-type"/>
</dbReference>
<keyword evidence="2" id="KW-0472">Membrane</keyword>
<feature type="transmembrane region" description="Helical" evidence="2">
    <location>
        <begin position="207"/>
        <end position="228"/>
    </location>
</feature>
<gene>
    <name evidence="4" type="ORF">ENT37_13400</name>
</gene>
<proteinExistence type="predicted"/>
<sequence>MSLPASEPIPMPEEELPPARRRRMNRMVLPEDGDEQSARLDELGKRAIPGAEFYLSALLAGLVAGLGFWLDSPALVILAALLVPFMGPLMGLAVATVAGSARFLLRSLGSLMIAAVIFLLTGTLTGWGARLFPPLSLIQAGYHTRFTWPDAALLTVGVVITLALMNRSPSQRPLVSSVAVAYTVFLPLSAAGFGLTSGALPGWEMGLAVFLAHLVWGVLCGTLTLIFLGFRPLRFLSYALTGGYALLCVAGGLVYFLSSVEAVRPPPSLPAALPPVPETRTPLASEQSGPGLLPSADIPSQTPSPTATLTPTATHTLVPTRTPTVTLTPAPTPVYARINARGGNGAFIRAEPKYDALIVVSMLNGNVVEVLEDVTVNEGVTWVKVRTADGKEGWIVRELLATATPAPGW</sequence>
<name>A0A7C4PNL5_9CHLR</name>
<comment type="caution">
    <text evidence="4">The sequence shown here is derived from an EMBL/GenBank/DDBJ whole genome shotgun (WGS) entry which is preliminary data.</text>
</comment>
<evidence type="ECO:0000256" key="2">
    <source>
        <dbReference type="SAM" id="Phobius"/>
    </source>
</evidence>
<dbReference type="Pfam" id="PF04087">
    <property type="entry name" value="DUF389"/>
    <property type="match status" value="1"/>
</dbReference>
<keyword evidence="2" id="KW-0812">Transmembrane</keyword>
<organism evidence="4">
    <name type="scientific">Anaerolinea thermolimosa</name>
    <dbReference type="NCBI Taxonomy" id="229919"/>
    <lineage>
        <taxon>Bacteria</taxon>
        <taxon>Bacillati</taxon>
        <taxon>Chloroflexota</taxon>
        <taxon>Anaerolineae</taxon>
        <taxon>Anaerolineales</taxon>
        <taxon>Anaerolineaceae</taxon>
        <taxon>Anaerolinea</taxon>
    </lineage>
</organism>
<feature type="region of interest" description="Disordered" evidence="1">
    <location>
        <begin position="1"/>
        <end position="22"/>
    </location>
</feature>
<feature type="domain" description="SH3b" evidence="3">
    <location>
        <begin position="345"/>
        <end position="400"/>
    </location>
</feature>
<protein>
    <submittedName>
        <fullName evidence="4">DUF389 domain-containing protein</fullName>
    </submittedName>
</protein>